<evidence type="ECO:0000313" key="8">
    <source>
        <dbReference type="Proteomes" id="UP000673821"/>
    </source>
</evidence>
<keyword evidence="3 6" id="KW-0812">Transmembrane</keyword>
<organism evidence="7 8">
    <name type="scientific">Paraburkholderia nemoris</name>
    <dbReference type="NCBI Taxonomy" id="2793076"/>
    <lineage>
        <taxon>Bacteria</taxon>
        <taxon>Pseudomonadati</taxon>
        <taxon>Pseudomonadota</taxon>
        <taxon>Betaproteobacteria</taxon>
        <taxon>Burkholderiales</taxon>
        <taxon>Burkholderiaceae</taxon>
        <taxon>Paraburkholderia</taxon>
    </lineage>
</organism>
<feature type="transmembrane region" description="Helical" evidence="6">
    <location>
        <begin position="59"/>
        <end position="83"/>
    </location>
</feature>
<feature type="transmembrane region" description="Helical" evidence="6">
    <location>
        <begin position="248"/>
        <end position="271"/>
    </location>
</feature>
<dbReference type="EMBL" id="CAJNBH010000001">
    <property type="protein sequence ID" value="CAE6698582.1"/>
    <property type="molecule type" value="Genomic_DNA"/>
</dbReference>
<dbReference type="RefSeq" id="WP_236062679.1">
    <property type="nucleotide sequence ID" value="NZ_CAJNBH010000001.1"/>
</dbReference>
<comment type="caution">
    <text evidence="7">The sequence shown here is derived from an EMBL/GenBank/DDBJ whole genome shotgun (WGS) entry which is preliminary data.</text>
</comment>
<evidence type="ECO:0000313" key="7">
    <source>
        <dbReference type="EMBL" id="CAE6698582.1"/>
    </source>
</evidence>
<dbReference type="PIRSF" id="PIRSF006060">
    <property type="entry name" value="AA_transporter"/>
    <property type="match status" value="1"/>
</dbReference>
<feature type="transmembrane region" description="Helical" evidence="6">
    <location>
        <begin position="326"/>
        <end position="347"/>
    </location>
</feature>
<accession>A0ABM8QIX1</accession>
<sequence length="563" mass="60651">MSSVNDAGQELHLAAPAEDATGLHRKIGWAGAFWVASGVPALVLFSIGSIAATVGKPSWIIWAISICFGFIQSFSYAEIAGLFPHKSGGASVYGAVAWVRYSKLLAPLSVWCNWFAWSPVLAIGSGLGAGYVLNMLFPATAAINTWQITLVDLGWLSSGLSLRVNATFVIGAAILLTTFAIQHRGILQAARLQMILAISALLPLLLVGVYPLLTGDLPMHNLFPLYPLAKDAGGRVIDGTWDLSGIELMAGGLFIAAWSTYGFETAVCYTREFKDPRRDTVKAIVYSGLLCLVFFTLVPLAFQGALGLGQLVSPEVKDAAGNVTQAAVYDGILSPGIYSGMGVSEAMAKIVHAGSWGEFILKPMLVFALVLAIMTSMAGSSRTLYQASVDGWLPKYLSHVNHNGAPTRAMWTDLVFNLVLLLMSDYVVILAMSNVGYIIFNFLNLNAAWIHRLDRPTWERPFKAPKWVLGAGAVLSFVNLALMGLGADVWGKGTLISGIVFSALIVPVFIWRHYVTDKGRFPEAMLDDMDLSNASIKRRAGFLPYAALVLGVVVVFVSHWITT</sequence>
<proteinExistence type="predicted"/>
<evidence type="ECO:0000256" key="6">
    <source>
        <dbReference type="SAM" id="Phobius"/>
    </source>
</evidence>
<feature type="transmembrane region" description="Helical" evidence="6">
    <location>
        <begin position="359"/>
        <end position="378"/>
    </location>
</feature>
<feature type="transmembrane region" description="Helical" evidence="6">
    <location>
        <begin position="493"/>
        <end position="511"/>
    </location>
</feature>
<evidence type="ECO:0000256" key="4">
    <source>
        <dbReference type="ARBA" id="ARBA00022989"/>
    </source>
</evidence>
<dbReference type="Gene3D" id="1.20.1740.10">
    <property type="entry name" value="Amino acid/polyamine transporter I"/>
    <property type="match status" value="1"/>
</dbReference>
<feature type="transmembrane region" description="Helical" evidence="6">
    <location>
        <begin position="160"/>
        <end position="181"/>
    </location>
</feature>
<evidence type="ECO:0000256" key="3">
    <source>
        <dbReference type="ARBA" id="ARBA00022692"/>
    </source>
</evidence>
<evidence type="ECO:0000256" key="5">
    <source>
        <dbReference type="ARBA" id="ARBA00023136"/>
    </source>
</evidence>
<reference evidence="7 8" key="1">
    <citation type="submission" date="2021-02" db="EMBL/GenBank/DDBJ databases">
        <authorList>
            <person name="Vanwijnsberghe S."/>
        </authorList>
    </citation>
    <scope>NUCLEOTIDE SEQUENCE [LARGE SCALE GENOMIC DNA]</scope>
    <source>
        <strain evidence="7 8">R-69776</strain>
    </source>
</reference>
<evidence type="ECO:0008006" key="9">
    <source>
        <dbReference type="Google" id="ProtNLM"/>
    </source>
</evidence>
<feature type="transmembrane region" description="Helical" evidence="6">
    <location>
        <begin position="32"/>
        <end position="53"/>
    </location>
</feature>
<dbReference type="InterPro" id="IPR002293">
    <property type="entry name" value="AA/rel_permease1"/>
</dbReference>
<dbReference type="InterPro" id="IPR050367">
    <property type="entry name" value="APC_superfamily"/>
</dbReference>
<dbReference type="PANTHER" id="PTHR42770">
    <property type="entry name" value="AMINO ACID TRANSPORTER-RELATED"/>
    <property type="match status" value="1"/>
</dbReference>
<keyword evidence="4 6" id="KW-1133">Transmembrane helix</keyword>
<feature type="transmembrane region" description="Helical" evidence="6">
    <location>
        <begin position="193"/>
        <end position="213"/>
    </location>
</feature>
<dbReference type="Pfam" id="PF13520">
    <property type="entry name" value="AA_permease_2"/>
    <property type="match status" value="1"/>
</dbReference>
<comment type="subcellular location">
    <subcellularLocation>
        <location evidence="1">Cell membrane</location>
        <topology evidence="1">Multi-pass membrane protein</topology>
    </subcellularLocation>
</comment>
<dbReference type="PANTHER" id="PTHR42770:SF11">
    <property type="entry name" value="INNER MEMBRANE TRANSPORT PROTEIN YBAT"/>
    <property type="match status" value="1"/>
</dbReference>
<name>A0ABM8QIX1_9BURK</name>
<feature type="transmembrane region" description="Helical" evidence="6">
    <location>
        <begin position="283"/>
        <end position="306"/>
    </location>
</feature>
<gene>
    <name evidence="7" type="ORF">R69776_00614</name>
</gene>
<feature type="transmembrane region" description="Helical" evidence="6">
    <location>
        <begin position="426"/>
        <end position="446"/>
    </location>
</feature>
<keyword evidence="2" id="KW-1003">Cell membrane</keyword>
<evidence type="ECO:0000256" key="1">
    <source>
        <dbReference type="ARBA" id="ARBA00004651"/>
    </source>
</evidence>
<keyword evidence="5 6" id="KW-0472">Membrane</keyword>
<dbReference type="Proteomes" id="UP000673821">
    <property type="component" value="Unassembled WGS sequence"/>
</dbReference>
<feature type="transmembrane region" description="Helical" evidence="6">
    <location>
        <begin position="542"/>
        <end position="561"/>
    </location>
</feature>
<keyword evidence="8" id="KW-1185">Reference proteome</keyword>
<feature type="transmembrane region" description="Helical" evidence="6">
    <location>
        <begin position="467"/>
        <end position="487"/>
    </location>
</feature>
<feature type="transmembrane region" description="Helical" evidence="6">
    <location>
        <begin position="104"/>
        <end position="127"/>
    </location>
</feature>
<evidence type="ECO:0000256" key="2">
    <source>
        <dbReference type="ARBA" id="ARBA00022475"/>
    </source>
</evidence>
<protein>
    <recommendedName>
        <fullName evidence="9">Amino acid permease</fullName>
    </recommendedName>
</protein>